<evidence type="ECO:0000313" key="1">
    <source>
        <dbReference type="EMBL" id="AKJ19032.1"/>
    </source>
</evidence>
<dbReference type="EMBL" id="KP975075">
    <property type="protein sequence ID" value="AKJ19032.1"/>
    <property type="molecule type" value="Genomic_DNA"/>
</dbReference>
<keyword evidence="1" id="KW-0614">Plasmid</keyword>
<sequence>MPLWIIHYAEDVANGVQTKSHPMNAAQWDHFRFWLAVFRRIKETAM</sequence>
<accession>A0A0G3B2F4</accession>
<dbReference type="AlphaFoldDB" id="A0A0G3B2F4"/>
<proteinExistence type="predicted"/>
<protein>
    <submittedName>
        <fullName evidence="1">Uncharacterized protein</fullName>
    </submittedName>
</protein>
<geneLocation type="plasmid" evidence="1">
    <name>pMRVIM1012</name>
</geneLocation>
<name>A0A0G3B2F4_CITFR</name>
<reference evidence="1" key="1">
    <citation type="submission" date="2015-03" db="EMBL/GenBank/DDBJ databases">
        <title>Allelic Variants of blaVIM Reside on Diverse Mobile Genetic Elements in Gram-negative Clinical Isolates from the USA.</title>
        <authorList>
            <person name="McGann P."/>
            <person name="Snesrud E."/>
            <person name="Ong A.C."/>
            <person name="Clifford R."/>
            <person name="Kwak Y.I."/>
            <person name="Steele E.D."/>
            <person name="Rabinowitz R."/>
            <person name="Waterman P.E."/>
            <person name="Lesho E."/>
        </authorList>
    </citation>
    <scope>NUCLEOTIDE SEQUENCE</scope>
    <source>
        <strain evidence="1">MRSN12115</strain>
        <plasmid evidence="1">pMRVIM1012</plasmid>
    </source>
</reference>
<organism evidence="1">
    <name type="scientific">Citrobacter freundii</name>
    <dbReference type="NCBI Taxonomy" id="546"/>
    <lineage>
        <taxon>Bacteria</taxon>
        <taxon>Pseudomonadati</taxon>
        <taxon>Pseudomonadota</taxon>
        <taxon>Gammaproteobacteria</taxon>
        <taxon>Enterobacterales</taxon>
        <taxon>Enterobacteriaceae</taxon>
        <taxon>Citrobacter</taxon>
        <taxon>Citrobacter freundii complex</taxon>
    </lineage>
</organism>